<dbReference type="AlphaFoldDB" id="A0A9D2INT0"/>
<dbReference type="EMBL" id="DXBZ01000028">
    <property type="protein sequence ID" value="HIZ17701.1"/>
    <property type="molecule type" value="Genomic_DNA"/>
</dbReference>
<reference evidence="1" key="1">
    <citation type="journal article" date="2021" name="PeerJ">
        <title>Extensive microbial diversity within the chicken gut microbiome revealed by metagenomics and culture.</title>
        <authorList>
            <person name="Gilroy R."/>
            <person name="Ravi A."/>
            <person name="Getino M."/>
            <person name="Pursley I."/>
            <person name="Horton D.L."/>
            <person name="Alikhan N.F."/>
            <person name="Baker D."/>
            <person name="Gharbi K."/>
            <person name="Hall N."/>
            <person name="Watson M."/>
            <person name="Adriaenssens E.M."/>
            <person name="Foster-Nyarko E."/>
            <person name="Jarju S."/>
            <person name="Secka A."/>
            <person name="Antonio M."/>
            <person name="Oren A."/>
            <person name="Chaudhuri R.R."/>
            <person name="La Ragione R."/>
            <person name="Hildebrand F."/>
            <person name="Pallen M.J."/>
        </authorList>
    </citation>
    <scope>NUCLEOTIDE SEQUENCE</scope>
    <source>
        <strain evidence="1">ChiHecolR3B27-1887</strain>
    </source>
</reference>
<accession>A0A9D2INT0</accession>
<proteinExistence type="predicted"/>
<evidence type="ECO:0000313" key="1">
    <source>
        <dbReference type="EMBL" id="HIZ17701.1"/>
    </source>
</evidence>
<organism evidence="1 2">
    <name type="scientific">Candidatus Olsenella stercoravium</name>
    <dbReference type="NCBI Taxonomy" id="2838713"/>
    <lineage>
        <taxon>Bacteria</taxon>
        <taxon>Bacillati</taxon>
        <taxon>Actinomycetota</taxon>
        <taxon>Coriobacteriia</taxon>
        <taxon>Coriobacteriales</taxon>
        <taxon>Atopobiaceae</taxon>
        <taxon>Olsenella</taxon>
    </lineage>
</organism>
<evidence type="ECO:0000313" key="2">
    <source>
        <dbReference type="Proteomes" id="UP000824029"/>
    </source>
</evidence>
<name>A0A9D2INT0_9ACTN</name>
<dbReference type="Proteomes" id="UP000824029">
    <property type="component" value="Unassembled WGS sequence"/>
</dbReference>
<comment type="caution">
    <text evidence="1">The sequence shown here is derived from an EMBL/GenBank/DDBJ whole genome shotgun (WGS) entry which is preliminary data.</text>
</comment>
<reference evidence="1" key="2">
    <citation type="submission" date="2021-04" db="EMBL/GenBank/DDBJ databases">
        <authorList>
            <person name="Gilroy R."/>
        </authorList>
    </citation>
    <scope>NUCLEOTIDE SEQUENCE</scope>
    <source>
        <strain evidence="1">ChiHecolR3B27-1887</strain>
    </source>
</reference>
<protein>
    <submittedName>
        <fullName evidence="1">Uncharacterized protein</fullName>
    </submittedName>
</protein>
<sequence length="247" mass="26640">MIVKSCSSDRQDDVSVIDRGDGFSEVWLRRNHVEDAADNGPEGPATTFWTCDEVSFVARGQASVAEVTARFDELWEAHRDDGRPAEEVAAEARAAAEEAREAAEMAGTDPQVMAFARMAVIPMAADMTVAEGASVSILWPEKRVGDAVKLGDFFWFGGELYRCNQPELTITAGQEPDKGLPALYGHVTVAPDGVLVWDADDLTGATDIYNTGARAHYPDADGPVYVSKRVGNTSTPGTDEWWALAEG</sequence>
<gene>
    <name evidence="1" type="ORF">IAA22_01090</name>
</gene>